<keyword evidence="2" id="KW-1185">Reference proteome</keyword>
<gene>
    <name evidence="1" type="ORF">KC19_7G048500</name>
</gene>
<dbReference type="AlphaFoldDB" id="A0A8T0H7H7"/>
<name>A0A8T0H7H7_CERPU</name>
<comment type="caution">
    <text evidence="1">The sequence shown here is derived from an EMBL/GenBank/DDBJ whole genome shotgun (WGS) entry which is preliminary data.</text>
</comment>
<accession>A0A8T0H7H7</accession>
<sequence>MPQISSKSGLASGAKATQFLMIPTTRGKFRSPHFESRRLINSDGSLHGGSSPVRSLKQIHPKLYTSNFAGTSFASPSNCSGALYRRVPAFRSNLLSSNASELPKSAIFTTTWKLVTRDFLISTFWGFRSR</sequence>
<reference evidence="1" key="1">
    <citation type="submission" date="2020-06" db="EMBL/GenBank/DDBJ databases">
        <title>WGS assembly of Ceratodon purpureus strain R40.</title>
        <authorList>
            <person name="Carey S.B."/>
            <person name="Jenkins J."/>
            <person name="Shu S."/>
            <person name="Lovell J.T."/>
            <person name="Sreedasyam A."/>
            <person name="Maumus F."/>
            <person name="Tiley G.P."/>
            <person name="Fernandez-Pozo N."/>
            <person name="Barry K."/>
            <person name="Chen C."/>
            <person name="Wang M."/>
            <person name="Lipzen A."/>
            <person name="Daum C."/>
            <person name="Saski C.A."/>
            <person name="Payton A.C."/>
            <person name="Mcbreen J.C."/>
            <person name="Conrad R.E."/>
            <person name="Kollar L.M."/>
            <person name="Olsson S."/>
            <person name="Huttunen S."/>
            <person name="Landis J.B."/>
            <person name="Wickett N.J."/>
            <person name="Johnson M.G."/>
            <person name="Rensing S.A."/>
            <person name="Grimwood J."/>
            <person name="Schmutz J."/>
            <person name="Mcdaniel S.F."/>
        </authorList>
    </citation>
    <scope>NUCLEOTIDE SEQUENCE</scope>
    <source>
        <strain evidence="1">R40</strain>
    </source>
</reference>
<protein>
    <submittedName>
        <fullName evidence="1">Uncharacterized protein</fullName>
    </submittedName>
</protein>
<evidence type="ECO:0000313" key="2">
    <source>
        <dbReference type="Proteomes" id="UP000822688"/>
    </source>
</evidence>
<proteinExistence type="predicted"/>
<dbReference type="Proteomes" id="UP000822688">
    <property type="component" value="Chromosome 7"/>
</dbReference>
<dbReference type="EMBL" id="CM026428">
    <property type="protein sequence ID" value="KAG0566239.1"/>
    <property type="molecule type" value="Genomic_DNA"/>
</dbReference>
<evidence type="ECO:0000313" key="1">
    <source>
        <dbReference type="EMBL" id="KAG0566239.1"/>
    </source>
</evidence>
<organism evidence="1 2">
    <name type="scientific">Ceratodon purpureus</name>
    <name type="common">Fire moss</name>
    <name type="synonym">Dicranum purpureum</name>
    <dbReference type="NCBI Taxonomy" id="3225"/>
    <lineage>
        <taxon>Eukaryota</taxon>
        <taxon>Viridiplantae</taxon>
        <taxon>Streptophyta</taxon>
        <taxon>Embryophyta</taxon>
        <taxon>Bryophyta</taxon>
        <taxon>Bryophytina</taxon>
        <taxon>Bryopsida</taxon>
        <taxon>Dicranidae</taxon>
        <taxon>Pseudoditrichales</taxon>
        <taxon>Ditrichaceae</taxon>
        <taxon>Ceratodon</taxon>
    </lineage>
</organism>